<evidence type="ECO:0000256" key="2">
    <source>
        <dbReference type="ARBA" id="ARBA00009477"/>
    </source>
</evidence>
<protein>
    <submittedName>
        <fullName evidence="13">Efflux RND transporter periplasmic adaptor subunit</fullName>
    </submittedName>
</protein>
<feature type="domain" description="Multidrug resistance protein MdtA-like barrel-sandwich hybrid" evidence="10">
    <location>
        <begin position="112"/>
        <end position="255"/>
    </location>
</feature>
<comment type="caution">
    <text evidence="13">The sequence shown here is derived from an EMBL/GenBank/DDBJ whole genome shotgun (WGS) entry which is preliminary data.</text>
</comment>
<feature type="compositionally biased region" description="Low complexity" evidence="7">
    <location>
        <begin position="445"/>
        <end position="454"/>
    </location>
</feature>
<feature type="domain" description="Multidrug resistance protein MdtA-like C-terminal permuted SH3" evidence="12">
    <location>
        <begin position="344"/>
        <end position="403"/>
    </location>
</feature>
<evidence type="ECO:0000256" key="5">
    <source>
        <dbReference type="ARBA" id="ARBA00022519"/>
    </source>
</evidence>
<dbReference type="InterPro" id="IPR058626">
    <property type="entry name" value="MdtA-like_b-barrel"/>
</dbReference>
<evidence type="ECO:0000256" key="6">
    <source>
        <dbReference type="ARBA" id="ARBA00023136"/>
    </source>
</evidence>
<feature type="compositionally biased region" description="Pro residues" evidence="7">
    <location>
        <begin position="7"/>
        <end position="26"/>
    </location>
</feature>
<keyword evidence="6 8" id="KW-0472">Membrane</keyword>
<dbReference type="InterPro" id="IPR006143">
    <property type="entry name" value="RND_pump_MFP"/>
</dbReference>
<dbReference type="SUPFAM" id="SSF111369">
    <property type="entry name" value="HlyD-like secretion proteins"/>
    <property type="match status" value="1"/>
</dbReference>
<keyword evidence="4" id="KW-1003">Cell membrane</keyword>
<evidence type="ECO:0000256" key="1">
    <source>
        <dbReference type="ARBA" id="ARBA00004236"/>
    </source>
</evidence>
<accession>A0ABS5Q7E3</accession>
<dbReference type="InterPro" id="IPR058624">
    <property type="entry name" value="MdtA-like_HH"/>
</dbReference>
<feature type="region of interest" description="Disordered" evidence="7">
    <location>
        <begin position="422"/>
        <end position="492"/>
    </location>
</feature>
<dbReference type="Gene3D" id="2.40.50.100">
    <property type="match status" value="1"/>
</dbReference>
<dbReference type="Proteomes" id="UP000766336">
    <property type="component" value="Unassembled WGS sequence"/>
</dbReference>
<keyword evidence="8" id="KW-1133">Transmembrane helix</keyword>
<keyword evidence="3" id="KW-0813">Transport</keyword>
<evidence type="ECO:0000256" key="3">
    <source>
        <dbReference type="ARBA" id="ARBA00022448"/>
    </source>
</evidence>
<evidence type="ECO:0000313" key="13">
    <source>
        <dbReference type="EMBL" id="MBS7809364.1"/>
    </source>
</evidence>
<gene>
    <name evidence="13" type="ORF">KHU32_00350</name>
</gene>
<dbReference type="Pfam" id="PF25917">
    <property type="entry name" value="BSH_RND"/>
    <property type="match status" value="1"/>
</dbReference>
<evidence type="ECO:0000259" key="11">
    <source>
        <dbReference type="Pfam" id="PF25944"/>
    </source>
</evidence>
<dbReference type="Pfam" id="PF25876">
    <property type="entry name" value="HH_MFP_RND"/>
    <property type="match status" value="1"/>
</dbReference>
<dbReference type="Gene3D" id="2.40.30.170">
    <property type="match status" value="1"/>
</dbReference>
<evidence type="ECO:0000313" key="14">
    <source>
        <dbReference type="Proteomes" id="UP000766336"/>
    </source>
</evidence>
<dbReference type="Pfam" id="PF25944">
    <property type="entry name" value="Beta-barrel_RND"/>
    <property type="match status" value="1"/>
</dbReference>
<feature type="transmembrane region" description="Helical" evidence="8">
    <location>
        <begin position="34"/>
        <end position="55"/>
    </location>
</feature>
<dbReference type="Gene3D" id="1.10.287.470">
    <property type="entry name" value="Helix hairpin bin"/>
    <property type="match status" value="1"/>
</dbReference>
<name>A0ABS5Q7E3_9PROT</name>
<dbReference type="PANTHER" id="PTHR30469:SF12">
    <property type="entry name" value="MULTIDRUG RESISTANCE PROTEIN MDTA"/>
    <property type="match status" value="1"/>
</dbReference>
<proteinExistence type="inferred from homology"/>
<dbReference type="Pfam" id="PF25967">
    <property type="entry name" value="RND-MFP_C"/>
    <property type="match status" value="1"/>
</dbReference>
<feature type="domain" description="Multidrug resistance protein MdtA-like alpha-helical hairpin" evidence="9">
    <location>
        <begin position="153"/>
        <end position="222"/>
    </location>
</feature>
<feature type="domain" description="Multidrug resistance protein MdtA-like beta-barrel" evidence="11">
    <location>
        <begin position="259"/>
        <end position="340"/>
    </location>
</feature>
<reference evidence="13 14" key="1">
    <citation type="submission" date="2021-05" db="EMBL/GenBank/DDBJ databases">
        <title>Roseococcus sp. XZZS9, whole genome shotgun sequencing project.</title>
        <authorList>
            <person name="Zhao G."/>
            <person name="Shen L."/>
        </authorList>
    </citation>
    <scope>NUCLEOTIDE SEQUENCE [LARGE SCALE GENOMIC DNA]</scope>
    <source>
        <strain evidence="13 14">XZZS9</strain>
    </source>
</reference>
<evidence type="ECO:0000256" key="4">
    <source>
        <dbReference type="ARBA" id="ARBA00022475"/>
    </source>
</evidence>
<feature type="compositionally biased region" description="Gly residues" evidence="7">
    <location>
        <begin position="432"/>
        <end position="444"/>
    </location>
</feature>
<evidence type="ECO:0000259" key="9">
    <source>
        <dbReference type="Pfam" id="PF25876"/>
    </source>
</evidence>
<comment type="similarity">
    <text evidence="2">Belongs to the membrane fusion protein (MFP) (TC 8.A.1) family.</text>
</comment>
<evidence type="ECO:0000256" key="7">
    <source>
        <dbReference type="SAM" id="MobiDB-lite"/>
    </source>
</evidence>
<dbReference type="EMBL" id="JAHCDA010000001">
    <property type="protein sequence ID" value="MBS7809364.1"/>
    <property type="molecule type" value="Genomic_DNA"/>
</dbReference>
<dbReference type="PANTHER" id="PTHR30469">
    <property type="entry name" value="MULTIDRUG RESISTANCE PROTEIN MDTA"/>
    <property type="match status" value="1"/>
</dbReference>
<feature type="region of interest" description="Disordered" evidence="7">
    <location>
        <begin position="1"/>
        <end position="29"/>
    </location>
</feature>
<evidence type="ECO:0000259" key="12">
    <source>
        <dbReference type="Pfam" id="PF25967"/>
    </source>
</evidence>
<dbReference type="Gene3D" id="2.40.420.20">
    <property type="match status" value="1"/>
</dbReference>
<sequence length="492" mass="51180">MEQTKALPPPAERLALPPPPSAPEPEPPARRRRWLGRLILLAALGAGGGAIWHYWPQLSAKFSGQPTQGGPGGPGGRGRFGGGLAVPVTVAPAALRDLPVMLDALGTVQALNTITVRSQVDGILVEVAFTEGQEVRRGDVLARIDQRTYAAALAQAEAKLAQDQAVLANSRLDLQRYVDLSRSNGASRQQLDTQRALVAQNEAQLQADQAAIDTARTQLDFTTIRSPVDGRVGLRQVDQGNLVRSGDATGLVVVTQVDPISVLFTLPQQDLPRIVTAMREGPVQVLVVAADGSTRATGTLLTPDNQVDQTTGTIKLKATFPNPNRDLWPGAFVNVRMLVATIRQATTIPLVAVQRGPDGPYAFVLKADNTVEQRPIATGFINATDAVVTRGIQPDERVVTSGALRLNAGAEVQVIEPVVPAYVPPTRTRRQGGPGGRGGDGAGRGAPNAGAASGEAPRGPRGAAPGDIRPSGPPAAGTAGQRPAAASPAGAP</sequence>
<dbReference type="InterPro" id="IPR058625">
    <property type="entry name" value="MdtA-like_BSH"/>
</dbReference>
<evidence type="ECO:0000259" key="10">
    <source>
        <dbReference type="Pfam" id="PF25917"/>
    </source>
</evidence>
<comment type="subcellular location">
    <subcellularLocation>
        <location evidence="1">Cell membrane</location>
    </subcellularLocation>
</comment>
<dbReference type="NCBIfam" id="TIGR01730">
    <property type="entry name" value="RND_mfp"/>
    <property type="match status" value="1"/>
</dbReference>
<keyword evidence="8" id="KW-0812">Transmembrane</keyword>
<keyword evidence="5" id="KW-0997">Cell inner membrane</keyword>
<dbReference type="InterPro" id="IPR058627">
    <property type="entry name" value="MdtA-like_C"/>
</dbReference>
<evidence type="ECO:0000256" key="8">
    <source>
        <dbReference type="SAM" id="Phobius"/>
    </source>
</evidence>
<keyword evidence="14" id="KW-1185">Reference proteome</keyword>
<organism evidence="13 14">
    <name type="scientific">Roseococcus pinisoli</name>
    <dbReference type="NCBI Taxonomy" id="2835040"/>
    <lineage>
        <taxon>Bacteria</taxon>
        <taxon>Pseudomonadati</taxon>
        <taxon>Pseudomonadota</taxon>
        <taxon>Alphaproteobacteria</taxon>
        <taxon>Acetobacterales</taxon>
        <taxon>Roseomonadaceae</taxon>
        <taxon>Roseococcus</taxon>
    </lineage>
</organism>
<feature type="compositionally biased region" description="Low complexity" evidence="7">
    <location>
        <begin position="474"/>
        <end position="486"/>
    </location>
</feature>